<keyword evidence="2" id="KW-0812">Transmembrane</keyword>
<gene>
    <name evidence="3" type="ORF">CBOVIS_LOCUS2719</name>
</gene>
<evidence type="ECO:0000256" key="2">
    <source>
        <dbReference type="SAM" id="Phobius"/>
    </source>
</evidence>
<evidence type="ECO:0000313" key="3">
    <source>
        <dbReference type="EMBL" id="CAB3399622.1"/>
    </source>
</evidence>
<feature type="region of interest" description="Disordered" evidence="1">
    <location>
        <begin position="311"/>
        <end position="340"/>
    </location>
</feature>
<feature type="transmembrane region" description="Helical" evidence="2">
    <location>
        <begin position="63"/>
        <end position="88"/>
    </location>
</feature>
<dbReference type="AlphaFoldDB" id="A0A8S1E768"/>
<feature type="compositionally biased region" description="Basic and acidic residues" evidence="1">
    <location>
        <begin position="316"/>
        <end position="333"/>
    </location>
</feature>
<evidence type="ECO:0000313" key="4">
    <source>
        <dbReference type="Proteomes" id="UP000494206"/>
    </source>
</evidence>
<accession>A0A8S1E768</accession>
<protein>
    <recommendedName>
        <fullName evidence="5">CX domain-containing protein</fullName>
    </recommendedName>
</protein>
<dbReference type="OrthoDB" id="5872847at2759"/>
<name>A0A8S1E768_9PELO</name>
<evidence type="ECO:0000256" key="1">
    <source>
        <dbReference type="SAM" id="MobiDB-lite"/>
    </source>
</evidence>
<proteinExistence type="predicted"/>
<dbReference type="Proteomes" id="UP000494206">
    <property type="component" value="Unassembled WGS sequence"/>
</dbReference>
<keyword evidence="2" id="KW-1133">Transmembrane helix</keyword>
<keyword evidence="2" id="KW-0472">Membrane</keyword>
<keyword evidence="4" id="KW-1185">Reference proteome</keyword>
<reference evidence="3 4" key="1">
    <citation type="submission" date="2020-04" db="EMBL/GenBank/DDBJ databases">
        <authorList>
            <person name="Laetsch R D."/>
            <person name="Stevens L."/>
            <person name="Kumar S."/>
            <person name="Blaxter L. M."/>
        </authorList>
    </citation>
    <scope>NUCLEOTIDE SEQUENCE [LARGE SCALE GENOMIC DNA]</scope>
</reference>
<dbReference type="EMBL" id="CADEPM010000002">
    <property type="protein sequence ID" value="CAB3399622.1"/>
    <property type="molecule type" value="Genomic_DNA"/>
</dbReference>
<evidence type="ECO:0008006" key="5">
    <source>
        <dbReference type="Google" id="ProtNLM"/>
    </source>
</evidence>
<comment type="caution">
    <text evidence="3">The sequence shown here is derived from an EMBL/GenBank/DDBJ whole genome shotgun (WGS) entry which is preliminary data.</text>
</comment>
<organism evidence="3 4">
    <name type="scientific">Caenorhabditis bovis</name>
    <dbReference type="NCBI Taxonomy" id="2654633"/>
    <lineage>
        <taxon>Eukaryota</taxon>
        <taxon>Metazoa</taxon>
        <taxon>Ecdysozoa</taxon>
        <taxon>Nematoda</taxon>
        <taxon>Chromadorea</taxon>
        <taxon>Rhabditida</taxon>
        <taxon>Rhabditina</taxon>
        <taxon>Rhabditomorpha</taxon>
        <taxon>Rhabditoidea</taxon>
        <taxon>Rhabditidae</taxon>
        <taxon>Peloderinae</taxon>
        <taxon>Caenorhabditis</taxon>
    </lineage>
</organism>
<sequence>MEIALQSDSKGILYEGYTKAFRQCVFEEGDVHGKNERYEFRCDYDLECCGRSCCIPQEATIPLWLMIILIVLALLLLLALFALLAYLCGKWLKSRPKKDEHANGASKYAALRSNGDEYAINDRYEREKYSTPDDIYSAYRSKYDNGIGRNGGANGWRNGYGHDSMLDIERPHNDDYRRRDYAVSQNYVRRPSGQLVYDSDNGSVVRHGVHETVEESYKQEITYEQKFVPSPMQETTLMMPKSIQITQRSEDEISRASVPQLVEPAPLSPQRAHNAFYRPFVPDNVDDRELPPPLRGSISYHSVDELSHSQFGTIKSVEKPKDRNSERMYKRPGFDNVPAY</sequence>